<accession>A0A8S5VDK5</accession>
<sequence length="266" mass="29481">MSDFNFNEVVIDRVHRIHEYDLNGRRLWTMNQVKDFKLTLGGETVYAQDAQGVNIMAFDKSKTAEAGWSNALMHLGALAEQMGSKKEVASSEAKQVFTTVEYLTSADGKKLTLAHTPKTAVANAPFKYIDLIDGQGNALKTFELGETAESQFSVTGTEVTLPTGANLKAGDRFVVKYQYESEEGVAINDSADKFSTEGEFVIEAFCYNPCDKANKKLMRIIFPNAKMDNAIDMTLNNELTHPVKISATQEYCSDDKRLFRIETAAA</sequence>
<proteinExistence type="predicted"/>
<name>A0A8S5VDK5_9CAUD</name>
<reference evidence="1" key="1">
    <citation type="journal article" date="2021" name="Proc. Natl. Acad. Sci. U.S.A.">
        <title>A Catalog of Tens of Thousands of Viruses from Human Metagenomes Reveals Hidden Associations with Chronic Diseases.</title>
        <authorList>
            <person name="Tisza M.J."/>
            <person name="Buck C.B."/>
        </authorList>
    </citation>
    <scope>NUCLEOTIDE SEQUENCE</scope>
    <source>
        <strain evidence="1">CtGa111</strain>
    </source>
</reference>
<organism evidence="1">
    <name type="scientific">Siphoviridae sp. ctGa111</name>
    <dbReference type="NCBI Taxonomy" id="2825413"/>
    <lineage>
        <taxon>Viruses</taxon>
        <taxon>Duplodnaviria</taxon>
        <taxon>Heunggongvirae</taxon>
        <taxon>Uroviricota</taxon>
        <taxon>Caudoviricetes</taxon>
    </lineage>
</organism>
<evidence type="ECO:0000313" key="1">
    <source>
        <dbReference type="EMBL" id="DAG04699.1"/>
    </source>
</evidence>
<protein>
    <submittedName>
        <fullName evidence="1">Putative structural protein</fullName>
    </submittedName>
</protein>
<dbReference type="EMBL" id="BK016245">
    <property type="protein sequence ID" value="DAG04699.1"/>
    <property type="molecule type" value="Genomic_DNA"/>
</dbReference>